<gene>
    <name evidence="1" type="ORF">FBZ95_10276</name>
</gene>
<organism evidence="1 2">
    <name type="scientific">Bradyrhizobium sacchari</name>
    <dbReference type="NCBI Taxonomy" id="1399419"/>
    <lineage>
        <taxon>Bacteria</taxon>
        <taxon>Pseudomonadati</taxon>
        <taxon>Pseudomonadota</taxon>
        <taxon>Alphaproteobacteria</taxon>
        <taxon>Hyphomicrobiales</taxon>
        <taxon>Nitrobacteraceae</taxon>
        <taxon>Bradyrhizobium</taxon>
    </lineage>
</organism>
<accession>A0A560KCY0</accession>
<keyword evidence="2" id="KW-1185">Reference proteome</keyword>
<name>A0A560KCY0_9BRAD</name>
<sequence>MLKSLQLMFARTPLHIRQILMGFRDSINHQG</sequence>
<dbReference type="Proteomes" id="UP000315914">
    <property type="component" value="Unassembled WGS sequence"/>
</dbReference>
<dbReference type="EMBL" id="VITW01000002">
    <property type="protein sequence ID" value="TWB80859.1"/>
    <property type="molecule type" value="Genomic_DNA"/>
</dbReference>
<evidence type="ECO:0000313" key="1">
    <source>
        <dbReference type="EMBL" id="TWB80859.1"/>
    </source>
</evidence>
<evidence type="ECO:0000313" key="2">
    <source>
        <dbReference type="Proteomes" id="UP000315914"/>
    </source>
</evidence>
<dbReference type="AlphaFoldDB" id="A0A560KCY0"/>
<proteinExistence type="predicted"/>
<protein>
    <submittedName>
        <fullName evidence="1">Uncharacterized protein</fullName>
    </submittedName>
</protein>
<reference evidence="1 2" key="1">
    <citation type="submission" date="2019-06" db="EMBL/GenBank/DDBJ databases">
        <title>Genomic Encyclopedia of Type Strains, Phase IV (KMG-V): Genome sequencing to study the core and pangenomes of soil and plant-associated prokaryotes.</title>
        <authorList>
            <person name="Whitman W."/>
        </authorList>
    </citation>
    <scope>NUCLEOTIDE SEQUENCE [LARGE SCALE GENOMIC DNA]</scope>
    <source>
        <strain evidence="1 2">BR 10556</strain>
    </source>
</reference>
<comment type="caution">
    <text evidence="1">The sequence shown here is derived from an EMBL/GenBank/DDBJ whole genome shotgun (WGS) entry which is preliminary data.</text>
</comment>